<protein>
    <submittedName>
        <fullName evidence="2">Uncharacterized protein</fullName>
    </submittedName>
</protein>
<sequence>MREEESDEELQKSVGALFAADRTSVENRMIGKQKRVPSFPSRPRQRERQHSPQQ</sequence>
<organism evidence="2 3">
    <name type="scientific">Candidatus Desulfosporosinus infrequens</name>
    <dbReference type="NCBI Taxonomy" id="2043169"/>
    <lineage>
        <taxon>Bacteria</taxon>
        <taxon>Bacillati</taxon>
        <taxon>Bacillota</taxon>
        <taxon>Clostridia</taxon>
        <taxon>Eubacteriales</taxon>
        <taxon>Desulfitobacteriaceae</taxon>
        <taxon>Desulfosporosinus</taxon>
    </lineage>
</organism>
<dbReference type="EMBL" id="OMOF01000209">
    <property type="protein sequence ID" value="SPF43468.1"/>
    <property type="molecule type" value="Genomic_DNA"/>
</dbReference>
<dbReference type="AlphaFoldDB" id="A0A2U3KUZ2"/>
<proteinExistence type="predicted"/>
<gene>
    <name evidence="2" type="ORF">SBF1_2870005</name>
</gene>
<reference evidence="3" key="1">
    <citation type="submission" date="2018-02" db="EMBL/GenBank/DDBJ databases">
        <authorList>
            <person name="Hausmann B."/>
        </authorList>
    </citation>
    <scope>NUCLEOTIDE SEQUENCE [LARGE SCALE GENOMIC DNA]</scope>
    <source>
        <strain evidence="3">Peat soil MAG SbF1</strain>
    </source>
</reference>
<name>A0A2U3KUZ2_9FIRM</name>
<dbReference type="Proteomes" id="UP000238916">
    <property type="component" value="Unassembled WGS sequence"/>
</dbReference>
<feature type="region of interest" description="Disordered" evidence="1">
    <location>
        <begin position="1"/>
        <end position="54"/>
    </location>
</feature>
<evidence type="ECO:0000313" key="3">
    <source>
        <dbReference type="Proteomes" id="UP000238916"/>
    </source>
</evidence>
<evidence type="ECO:0000313" key="2">
    <source>
        <dbReference type="EMBL" id="SPF43468.1"/>
    </source>
</evidence>
<feature type="compositionally biased region" description="Basic and acidic residues" evidence="1">
    <location>
        <begin position="44"/>
        <end position="54"/>
    </location>
</feature>
<evidence type="ECO:0000256" key="1">
    <source>
        <dbReference type="SAM" id="MobiDB-lite"/>
    </source>
</evidence>
<accession>A0A2U3KUZ2</accession>